<evidence type="ECO:0000313" key="2">
    <source>
        <dbReference type="EMBL" id="EDL78916.1"/>
    </source>
</evidence>
<dbReference type="EMBL" id="CH473995">
    <property type="protein sequence ID" value="EDL78916.1"/>
    <property type="molecule type" value="Genomic_DNA"/>
</dbReference>
<gene>
    <name evidence="2" type="ORF">rCG_59024</name>
</gene>
<name>A6JPK6_RAT</name>
<dbReference type="AlphaFoldDB" id="A6JPK6"/>
<feature type="non-terminal residue" evidence="2">
    <location>
        <position position="43"/>
    </location>
</feature>
<sequence>MQEEKEYKANLNDCESLRPPSVMHDHTGTVSICLKQIQSNKQN</sequence>
<accession>A6JPK6</accession>
<feature type="region of interest" description="Disordered" evidence="1">
    <location>
        <begin position="1"/>
        <end position="25"/>
    </location>
</feature>
<reference evidence="2 3" key="1">
    <citation type="submission" date="2005-09" db="EMBL/GenBank/DDBJ databases">
        <authorList>
            <person name="Mural R.J."/>
            <person name="Li P.W."/>
            <person name="Adams M.D."/>
            <person name="Amanatides P.G."/>
            <person name="Baden-Tillson H."/>
            <person name="Barnstead M."/>
            <person name="Chin S.H."/>
            <person name="Dew I."/>
            <person name="Evans C.A."/>
            <person name="Ferriera S."/>
            <person name="Flanigan M."/>
            <person name="Fosler C."/>
            <person name="Glodek A."/>
            <person name="Gu Z."/>
            <person name="Holt R.A."/>
            <person name="Jennings D."/>
            <person name="Kraft C.L."/>
            <person name="Lu F."/>
            <person name="Nguyen T."/>
            <person name="Nusskern D.R."/>
            <person name="Pfannkoch C.M."/>
            <person name="Sitter C."/>
            <person name="Sutton G.G."/>
            <person name="Venter J.C."/>
            <person name="Wang Z."/>
            <person name="Woodage T."/>
            <person name="Zheng X.H."/>
            <person name="Zhong F."/>
        </authorList>
    </citation>
    <scope>NUCLEOTIDE SEQUENCE [LARGE SCALE GENOMIC DNA]</scope>
    <source>
        <strain>BN</strain>
        <strain evidence="3">Sprague-Dawley</strain>
    </source>
</reference>
<proteinExistence type="predicted"/>
<organism evidence="2 3">
    <name type="scientific">Rattus norvegicus</name>
    <name type="common">Rat</name>
    <dbReference type="NCBI Taxonomy" id="10116"/>
    <lineage>
        <taxon>Eukaryota</taxon>
        <taxon>Metazoa</taxon>
        <taxon>Chordata</taxon>
        <taxon>Craniata</taxon>
        <taxon>Vertebrata</taxon>
        <taxon>Euteleostomi</taxon>
        <taxon>Mammalia</taxon>
        <taxon>Eutheria</taxon>
        <taxon>Euarchontoglires</taxon>
        <taxon>Glires</taxon>
        <taxon>Rodentia</taxon>
        <taxon>Myomorpha</taxon>
        <taxon>Muroidea</taxon>
        <taxon>Muridae</taxon>
        <taxon>Murinae</taxon>
        <taxon>Rattus</taxon>
    </lineage>
</organism>
<evidence type="ECO:0000313" key="3">
    <source>
        <dbReference type="Proteomes" id="UP000234681"/>
    </source>
</evidence>
<protein>
    <submittedName>
        <fullName evidence="2">RCG59024</fullName>
    </submittedName>
</protein>
<dbReference type="Proteomes" id="UP000234681">
    <property type="component" value="Chromosome 16"/>
</dbReference>
<evidence type="ECO:0000256" key="1">
    <source>
        <dbReference type="SAM" id="MobiDB-lite"/>
    </source>
</evidence>